<dbReference type="Proteomes" id="UP001060085">
    <property type="component" value="Linkage Group LG03"/>
</dbReference>
<name>A0ACC0BH84_CATRO</name>
<protein>
    <submittedName>
        <fullName evidence="1">Uncharacterized protein</fullName>
    </submittedName>
</protein>
<evidence type="ECO:0000313" key="1">
    <source>
        <dbReference type="EMBL" id="KAI5671987.1"/>
    </source>
</evidence>
<evidence type="ECO:0000313" key="2">
    <source>
        <dbReference type="Proteomes" id="UP001060085"/>
    </source>
</evidence>
<dbReference type="EMBL" id="CM044703">
    <property type="protein sequence ID" value="KAI5671987.1"/>
    <property type="molecule type" value="Genomic_DNA"/>
</dbReference>
<sequence length="133" mass="14996">MTEELKPEVTKPVNGSRATAMPRRDAEGKQKDDQVLKPSGKGLSRDGITGNLLLSLSLSLSLFFPHNSLSNLTNRQSKVTVKIGEQQSRIECRNRERKSSGGAAKIRRKSKSLEDSKRQKMERRFRRGEEETV</sequence>
<proteinExistence type="predicted"/>
<keyword evidence="2" id="KW-1185">Reference proteome</keyword>
<gene>
    <name evidence="1" type="ORF">M9H77_12351</name>
</gene>
<reference evidence="2" key="1">
    <citation type="journal article" date="2023" name="Nat. Plants">
        <title>Single-cell RNA sequencing provides a high-resolution roadmap for understanding the multicellular compartmentation of specialized metabolism.</title>
        <authorList>
            <person name="Sun S."/>
            <person name="Shen X."/>
            <person name="Li Y."/>
            <person name="Li Y."/>
            <person name="Wang S."/>
            <person name="Li R."/>
            <person name="Zhang H."/>
            <person name="Shen G."/>
            <person name="Guo B."/>
            <person name="Wei J."/>
            <person name="Xu J."/>
            <person name="St-Pierre B."/>
            <person name="Chen S."/>
            <person name="Sun C."/>
        </authorList>
    </citation>
    <scope>NUCLEOTIDE SEQUENCE [LARGE SCALE GENOMIC DNA]</scope>
</reference>
<accession>A0ACC0BH84</accession>
<comment type="caution">
    <text evidence="1">The sequence shown here is derived from an EMBL/GenBank/DDBJ whole genome shotgun (WGS) entry which is preliminary data.</text>
</comment>
<organism evidence="1 2">
    <name type="scientific">Catharanthus roseus</name>
    <name type="common">Madagascar periwinkle</name>
    <name type="synonym">Vinca rosea</name>
    <dbReference type="NCBI Taxonomy" id="4058"/>
    <lineage>
        <taxon>Eukaryota</taxon>
        <taxon>Viridiplantae</taxon>
        <taxon>Streptophyta</taxon>
        <taxon>Embryophyta</taxon>
        <taxon>Tracheophyta</taxon>
        <taxon>Spermatophyta</taxon>
        <taxon>Magnoliopsida</taxon>
        <taxon>eudicotyledons</taxon>
        <taxon>Gunneridae</taxon>
        <taxon>Pentapetalae</taxon>
        <taxon>asterids</taxon>
        <taxon>lamiids</taxon>
        <taxon>Gentianales</taxon>
        <taxon>Apocynaceae</taxon>
        <taxon>Rauvolfioideae</taxon>
        <taxon>Vinceae</taxon>
        <taxon>Catharanthinae</taxon>
        <taxon>Catharanthus</taxon>
    </lineage>
</organism>